<evidence type="ECO:0000313" key="10">
    <source>
        <dbReference type="EMBL" id="PKU23595.1"/>
    </source>
</evidence>
<organism evidence="10 11">
    <name type="scientific">Telmatospirillum siberiense</name>
    <dbReference type="NCBI Taxonomy" id="382514"/>
    <lineage>
        <taxon>Bacteria</taxon>
        <taxon>Pseudomonadati</taxon>
        <taxon>Pseudomonadota</taxon>
        <taxon>Alphaproteobacteria</taxon>
        <taxon>Rhodospirillales</taxon>
        <taxon>Rhodospirillaceae</taxon>
        <taxon>Telmatospirillum</taxon>
    </lineage>
</organism>
<dbReference type="FunFam" id="3.50.50.60:FF:000021">
    <property type="entry name" value="Ubiquinone biosynthesis monooxygenase COQ6"/>
    <property type="match status" value="1"/>
</dbReference>
<evidence type="ECO:0000256" key="5">
    <source>
        <dbReference type="ARBA" id="ARBA00022827"/>
    </source>
</evidence>
<dbReference type="GO" id="GO:0071949">
    <property type="term" value="F:FAD binding"/>
    <property type="evidence" value="ECO:0007669"/>
    <property type="project" value="InterPro"/>
</dbReference>
<evidence type="ECO:0000259" key="9">
    <source>
        <dbReference type="Pfam" id="PF01494"/>
    </source>
</evidence>
<accession>A0A2N3PT65</accession>
<evidence type="ECO:0000256" key="4">
    <source>
        <dbReference type="ARBA" id="ARBA00022630"/>
    </source>
</evidence>
<evidence type="ECO:0000256" key="7">
    <source>
        <dbReference type="ARBA" id="ARBA00023033"/>
    </source>
</evidence>
<keyword evidence="6" id="KW-0560">Oxidoreductase</keyword>
<evidence type="ECO:0000256" key="2">
    <source>
        <dbReference type="ARBA" id="ARBA00004749"/>
    </source>
</evidence>
<keyword evidence="8" id="KW-0472">Membrane</keyword>
<dbReference type="AlphaFoldDB" id="A0A2N3PT65"/>
<sequence length="405" mass="43313">MKEDIRIDVLIVGGGLIGGPLAVALASAGISVAVVDSENPNLAVDQAFDGRASAIALAPQRALAAIGLWPAIAPSAAAIEQIRVSDGHSPLFLHYDHQAIGDEPFGWIVENRAIRKAIRDRLAELPRVRIFAPARLTSLERQAGGVVAHLADGTRFSAALVVAADGRASPTREGAGIGVTKWAYDQTAIVCTVAHSRSHRNTAHEHFLPAGPFAILPLPGNRSSVVWTEKSHLAPAILKQDDDAFLAELSSRFGDFLGDIAIEGPRFSYPLSLQFANAYSAHRLVLVGDAAHGMHPVAGQGMNMGLRDVAALAEVLVDAKRLGLDLGHGSVLARYARWRRFDNLLMLGLTDALVRLFSNERPALRVARDFGLAAVNRAGPLKRFFMRHAMGLVGELPRLLKGQAL</sequence>
<dbReference type="GO" id="GO:0016705">
    <property type="term" value="F:oxidoreductase activity, acting on paired donors, with incorporation or reduction of molecular oxygen"/>
    <property type="evidence" value="ECO:0007669"/>
    <property type="project" value="InterPro"/>
</dbReference>
<evidence type="ECO:0000313" key="11">
    <source>
        <dbReference type="Proteomes" id="UP000233293"/>
    </source>
</evidence>
<evidence type="ECO:0000256" key="1">
    <source>
        <dbReference type="ARBA" id="ARBA00001974"/>
    </source>
</evidence>
<dbReference type="GO" id="GO:0006744">
    <property type="term" value="P:ubiquinone biosynthetic process"/>
    <property type="evidence" value="ECO:0007669"/>
    <property type="project" value="UniProtKB-UniPathway"/>
</dbReference>
<keyword evidence="5" id="KW-0274">FAD</keyword>
<dbReference type="GO" id="GO:0110142">
    <property type="term" value="C:ubiquinone biosynthesis complex"/>
    <property type="evidence" value="ECO:0007669"/>
    <property type="project" value="UniProtKB-ARBA"/>
</dbReference>
<evidence type="ECO:0000256" key="8">
    <source>
        <dbReference type="SAM" id="Phobius"/>
    </source>
</evidence>
<keyword evidence="11" id="KW-1185">Reference proteome</keyword>
<dbReference type="EMBL" id="PIUM01000019">
    <property type="protein sequence ID" value="PKU23595.1"/>
    <property type="molecule type" value="Genomic_DNA"/>
</dbReference>
<keyword evidence="7" id="KW-0503">Monooxygenase</keyword>
<gene>
    <name evidence="10" type="ORF">CWS72_16165</name>
</gene>
<dbReference type="PRINTS" id="PR00420">
    <property type="entry name" value="RNGMNOXGNASE"/>
</dbReference>
<dbReference type="PROSITE" id="PS01304">
    <property type="entry name" value="UBIH"/>
    <property type="match status" value="1"/>
</dbReference>
<feature type="domain" description="FAD-binding" evidence="9">
    <location>
        <begin position="7"/>
        <end position="317"/>
    </location>
</feature>
<comment type="cofactor">
    <cofactor evidence="1">
        <name>FAD</name>
        <dbReference type="ChEBI" id="CHEBI:57692"/>
    </cofactor>
</comment>
<protein>
    <submittedName>
        <fullName evidence="10">2-octaprenyl-6-methoxyphenyl hydroxylase</fullName>
    </submittedName>
</protein>
<comment type="similarity">
    <text evidence="3">Belongs to the UbiH/COQ6 family.</text>
</comment>
<dbReference type="InterPro" id="IPR018168">
    <property type="entry name" value="Ubi_Hdrlase_CS"/>
</dbReference>
<dbReference type="GO" id="GO:0004497">
    <property type="term" value="F:monooxygenase activity"/>
    <property type="evidence" value="ECO:0007669"/>
    <property type="project" value="UniProtKB-KW"/>
</dbReference>
<reference evidence="11" key="1">
    <citation type="submission" date="2017-12" db="EMBL/GenBank/DDBJ databases">
        <title>Draft genome sequence of Telmatospirillum siberiense 26-4b1T, an acidotolerant peatland alphaproteobacterium potentially involved in sulfur cycling.</title>
        <authorList>
            <person name="Hausmann B."/>
            <person name="Pjevac P."/>
            <person name="Schreck K."/>
            <person name="Herbold C.W."/>
            <person name="Daims H."/>
            <person name="Wagner M."/>
            <person name="Pester M."/>
            <person name="Loy A."/>
        </authorList>
    </citation>
    <scope>NUCLEOTIDE SEQUENCE [LARGE SCALE GENOMIC DNA]</scope>
    <source>
        <strain evidence="11">26-4b1</strain>
    </source>
</reference>
<keyword evidence="4" id="KW-0285">Flavoprotein</keyword>
<evidence type="ECO:0000256" key="6">
    <source>
        <dbReference type="ARBA" id="ARBA00023002"/>
    </source>
</evidence>
<dbReference type="UniPathway" id="UPA00232"/>
<keyword evidence="8" id="KW-1133">Transmembrane helix</keyword>
<dbReference type="Pfam" id="PF01494">
    <property type="entry name" value="FAD_binding_3"/>
    <property type="match status" value="1"/>
</dbReference>
<comment type="pathway">
    <text evidence="2">Cofactor biosynthesis; ubiquinone biosynthesis.</text>
</comment>
<dbReference type="InterPro" id="IPR010971">
    <property type="entry name" value="UbiH/COQ6"/>
</dbReference>
<dbReference type="InterPro" id="IPR002938">
    <property type="entry name" value="FAD-bd"/>
</dbReference>
<dbReference type="OrthoDB" id="9796623at2"/>
<name>A0A2N3PT65_9PROT</name>
<keyword evidence="8" id="KW-0812">Transmembrane</keyword>
<proteinExistence type="inferred from homology"/>
<dbReference type="InterPro" id="IPR051205">
    <property type="entry name" value="UbiH/COQ6_monooxygenase"/>
</dbReference>
<dbReference type="SUPFAM" id="SSF51905">
    <property type="entry name" value="FAD/NAD(P)-binding domain"/>
    <property type="match status" value="1"/>
</dbReference>
<evidence type="ECO:0000256" key="3">
    <source>
        <dbReference type="ARBA" id="ARBA00005349"/>
    </source>
</evidence>
<dbReference type="PANTHER" id="PTHR43876">
    <property type="entry name" value="UBIQUINONE BIOSYNTHESIS MONOOXYGENASE COQ6, MITOCHONDRIAL"/>
    <property type="match status" value="1"/>
</dbReference>
<feature type="transmembrane region" description="Helical" evidence="8">
    <location>
        <begin position="7"/>
        <end position="35"/>
    </location>
</feature>
<dbReference type="Proteomes" id="UP000233293">
    <property type="component" value="Unassembled WGS sequence"/>
</dbReference>
<dbReference type="Gene3D" id="3.50.50.60">
    <property type="entry name" value="FAD/NAD(P)-binding domain"/>
    <property type="match status" value="2"/>
</dbReference>
<dbReference type="InterPro" id="IPR036188">
    <property type="entry name" value="FAD/NAD-bd_sf"/>
</dbReference>
<dbReference type="PANTHER" id="PTHR43876:SF7">
    <property type="entry name" value="UBIQUINONE BIOSYNTHESIS MONOOXYGENASE COQ6, MITOCHONDRIAL"/>
    <property type="match status" value="1"/>
</dbReference>
<comment type="caution">
    <text evidence="10">The sequence shown here is derived from an EMBL/GenBank/DDBJ whole genome shotgun (WGS) entry which is preliminary data.</text>
</comment>
<dbReference type="NCBIfam" id="TIGR01988">
    <property type="entry name" value="Ubi-OHases"/>
    <property type="match status" value="1"/>
</dbReference>
<dbReference type="RefSeq" id="WP_101251657.1">
    <property type="nucleotide sequence ID" value="NZ_PIUM01000019.1"/>
</dbReference>